<dbReference type="RefSeq" id="WP_175276749.1">
    <property type="nucleotide sequence ID" value="NZ_CP054836.1"/>
</dbReference>
<dbReference type="KEGG" id="orm:HTY61_10535"/>
<dbReference type="Proteomes" id="UP000509367">
    <property type="component" value="Chromosome"/>
</dbReference>
<sequence length="246" mass="25822">MTFTRNAIFSMLVLAGIAAAPQAVLAQQNEPTPRIVVSGEGRAEIAPDMAVLTLSVVREAETARQALDANTAAMADVLAALQAEGIEERDLQTSNFSIDPKIVYPKKNADGTRGAPQIVGYTVRNSLTVRIRDLGKLGAILDKSVTLGVNQGGGIAFTNDDPSEAIEEARVKAMQEAIAKAKTLTGTAGIGLGKVLEISESSYRPQPVPMARAEMLMDAAKSAPVPVAAGENTYSVTVNVTFALEQ</sequence>
<feature type="signal peptide" evidence="1">
    <location>
        <begin position="1"/>
        <end position="26"/>
    </location>
</feature>
<dbReference type="GO" id="GO:0006974">
    <property type="term" value="P:DNA damage response"/>
    <property type="evidence" value="ECO:0007669"/>
    <property type="project" value="TreeGrafter"/>
</dbReference>
<dbReference type="Gene3D" id="3.30.110.170">
    <property type="entry name" value="Protein of unknown function (DUF541), domain 1"/>
    <property type="match status" value="1"/>
</dbReference>
<dbReference type="Pfam" id="PF04402">
    <property type="entry name" value="SIMPL"/>
    <property type="match status" value="1"/>
</dbReference>
<dbReference type="EMBL" id="CP054836">
    <property type="protein sequence ID" value="QKV18856.1"/>
    <property type="molecule type" value="Genomic_DNA"/>
</dbReference>
<keyword evidence="3" id="KW-1185">Reference proteome</keyword>
<feature type="chain" id="PRO_5026945398" evidence="1">
    <location>
        <begin position="27"/>
        <end position="246"/>
    </location>
</feature>
<evidence type="ECO:0000313" key="3">
    <source>
        <dbReference type="Proteomes" id="UP000509367"/>
    </source>
</evidence>
<dbReference type="AlphaFoldDB" id="A0A6N1VD52"/>
<evidence type="ECO:0000313" key="2">
    <source>
        <dbReference type="EMBL" id="QKV18856.1"/>
    </source>
</evidence>
<dbReference type="Gene3D" id="3.30.70.2970">
    <property type="entry name" value="Protein of unknown function (DUF541), domain 2"/>
    <property type="match status" value="1"/>
</dbReference>
<gene>
    <name evidence="2" type="ORF">HTY61_10535</name>
</gene>
<accession>A0A6N1VD52</accession>
<organism evidence="2 3">
    <name type="scientific">Oricola thermophila</name>
    <dbReference type="NCBI Taxonomy" id="2742145"/>
    <lineage>
        <taxon>Bacteria</taxon>
        <taxon>Pseudomonadati</taxon>
        <taxon>Pseudomonadota</taxon>
        <taxon>Alphaproteobacteria</taxon>
        <taxon>Hyphomicrobiales</taxon>
        <taxon>Ahrensiaceae</taxon>
        <taxon>Oricola</taxon>
    </lineage>
</organism>
<keyword evidence="1" id="KW-0732">Signal</keyword>
<dbReference type="PANTHER" id="PTHR34387:SF1">
    <property type="entry name" value="PERIPLASMIC IMMUNOGENIC PROTEIN"/>
    <property type="match status" value="1"/>
</dbReference>
<evidence type="ECO:0000256" key="1">
    <source>
        <dbReference type="SAM" id="SignalP"/>
    </source>
</evidence>
<name>A0A6N1VD52_9HYPH</name>
<protein>
    <submittedName>
        <fullName evidence="2">SIMPL domain-containing protein</fullName>
    </submittedName>
</protein>
<dbReference type="InterPro" id="IPR052022">
    <property type="entry name" value="26kDa_periplasmic_antigen"/>
</dbReference>
<dbReference type="PANTHER" id="PTHR34387">
    <property type="entry name" value="SLR1258 PROTEIN"/>
    <property type="match status" value="1"/>
</dbReference>
<reference evidence="2 3" key="1">
    <citation type="submission" date="2020-06" db="EMBL/GenBank/DDBJ databases">
        <title>Oricola thermophila sp. nov. isolated from a tidal sediments.</title>
        <authorList>
            <person name="Kwon K.K."/>
            <person name="Yang S.-H."/>
            <person name="Park M.-J."/>
        </authorList>
    </citation>
    <scope>NUCLEOTIDE SEQUENCE [LARGE SCALE GENOMIC DNA]</scope>
    <source>
        <strain evidence="2 3">MEBiC13590</strain>
    </source>
</reference>
<dbReference type="InterPro" id="IPR007497">
    <property type="entry name" value="SIMPL/DUF541"/>
</dbReference>
<proteinExistence type="predicted"/>